<organism evidence="3 4">
    <name type="scientific">Pseudomicrostroma glucosiphilum</name>
    <dbReference type="NCBI Taxonomy" id="1684307"/>
    <lineage>
        <taxon>Eukaryota</taxon>
        <taxon>Fungi</taxon>
        <taxon>Dikarya</taxon>
        <taxon>Basidiomycota</taxon>
        <taxon>Ustilaginomycotina</taxon>
        <taxon>Exobasidiomycetes</taxon>
        <taxon>Microstromatales</taxon>
        <taxon>Microstromatales incertae sedis</taxon>
        <taxon>Pseudomicrostroma</taxon>
    </lineage>
</organism>
<feature type="domain" description="Pyridoxamine 5'-phosphate oxidase Alr4036 family FMN-binding" evidence="2">
    <location>
        <begin position="9"/>
        <end position="129"/>
    </location>
</feature>
<dbReference type="PANTHER" id="PTHR28243:SF1">
    <property type="entry name" value="PYRIDOXAMINE 5'-PHOSPHATE OXIDASE ALR4036 FAMILY FMN-BINDING DOMAIN-CONTAINING PROTEIN"/>
    <property type="match status" value="1"/>
</dbReference>
<dbReference type="InterPro" id="IPR012349">
    <property type="entry name" value="Split_barrel_FMN-bd"/>
</dbReference>
<accession>A0A316U3P9</accession>
<protein>
    <recommendedName>
        <fullName evidence="2">Pyridoxamine 5'-phosphate oxidase Alr4036 family FMN-binding domain-containing protein</fullName>
    </recommendedName>
</protein>
<feature type="region of interest" description="Disordered" evidence="1">
    <location>
        <begin position="182"/>
        <end position="232"/>
    </location>
</feature>
<dbReference type="STRING" id="1684307.A0A316U3P9"/>
<name>A0A316U3P9_9BASI</name>
<evidence type="ECO:0000313" key="3">
    <source>
        <dbReference type="EMBL" id="PWN18983.1"/>
    </source>
</evidence>
<proteinExistence type="predicted"/>
<dbReference type="Proteomes" id="UP000245942">
    <property type="component" value="Unassembled WGS sequence"/>
</dbReference>
<evidence type="ECO:0000313" key="4">
    <source>
        <dbReference type="Proteomes" id="UP000245942"/>
    </source>
</evidence>
<gene>
    <name evidence="3" type="ORF">BCV69DRAFT_314177</name>
</gene>
<feature type="compositionally biased region" description="Basic and acidic residues" evidence="1">
    <location>
        <begin position="223"/>
        <end position="232"/>
    </location>
</feature>
<dbReference type="InterPro" id="IPR024624">
    <property type="entry name" value="Pyridox_Oxase_Alr4036_FMN-bd"/>
</dbReference>
<keyword evidence="4" id="KW-1185">Reference proteome</keyword>
<dbReference type="PANTHER" id="PTHR28243">
    <property type="entry name" value="AGL049CP"/>
    <property type="match status" value="1"/>
</dbReference>
<evidence type="ECO:0000259" key="2">
    <source>
        <dbReference type="Pfam" id="PF12766"/>
    </source>
</evidence>
<reference evidence="3 4" key="1">
    <citation type="journal article" date="2018" name="Mol. Biol. Evol.">
        <title>Broad Genomic Sampling Reveals a Smut Pathogenic Ancestry of the Fungal Clade Ustilaginomycotina.</title>
        <authorList>
            <person name="Kijpornyongpan T."/>
            <person name="Mondo S.J."/>
            <person name="Barry K."/>
            <person name="Sandor L."/>
            <person name="Lee J."/>
            <person name="Lipzen A."/>
            <person name="Pangilinan J."/>
            <person name="LaButti K."/>
            <person name="Hainaut M."/>
            <person name="Henrissat B."/>
            <person name="Grigoriev I.V."/>
            <person name="Spatafora J.W."/>
            <person name="Aime M.C."/>
        </authorList>
    </citation>
    <scope>NUCLEOTIDE SEQUENCE [LARGE SCALE GENOMIC DNA]</scope>
    <source>
        <strain evidence="3 4">MCA 4718</strain>
    </source>
</reference>
<dbReference type="Pfam" id="PF12766">
    <property type="entry name" value="Pyridox_oxase_2"/>
    <property type="match status" value="1"/>
</dbReference>
<evidence type="ECO:0000256" key="1">
    <source>
        <dbReference type="SAM" id="MobiDB-lite"/>
    </source>
</evidence>
<dbReference type="RefSeq" id="XP_025346143.1">
    <property type="nucleotide sequence ID" value="XM_025495095.1"/>
</dbReference>
<feature type="region of interest" description="Disordered" evidence="1">
    <location>
        <begin position="263"/>
        <end position="282"/>
    </location>
</feature>
<dbReference type="AlphaFoldDB" id="A0A316U3P9"/>
<dbReference type="EMBL" id="KZ819333">
    <property type="protein sequence ID" value="PWN18983.1"/>
    <property type="molecule type" value="Genomic_DNA"/>
</dbReference>
<dbReference type="GeneID" id="37016829"/>
<dbReference type="Gene3D" id="2.30.110.10">
    <property type="entry name" value="Electron Transport, Fmn-binding Protein, Chain A"/>
    <property type="match status" value="1"/>
</dbReference>
<dbReference type="GO" id="GO:0010181">
    <property type="term" value="F:FMN binding"/>
    <property type="evidence" value="ECO:0007669"/>
    <property type="project" value="InterPro"/>
</dbReference>
<sequence>MATNTSPNPRWKELIADGIAKGFKEGEKTSVLYYPLATVTPGTPPQPHVRYVVHRGFVNEQRSKDSPSGVEPYDKDFGSSVCLLTTTDVRAPKAQQMVETAKQGGANGEISWWMESSQLQFRISGLFHLLPTPSHPLFKDFPKERLAPPSSSSSSSSSKPFDWAQERTRVYEKLSPGLLASFARPVPGSEHPNASKLEGGPGEGTEGKDEKNSPWPLELPQPGKEENEEQKRLLAESEKNFALLVFEPYQVDLVDLGRDQRSIFERKGDGPNCEWSERRVVP</sequence>
<dbReference type="OrthoDB" id="434253at2759"/>
<feature type="region of interest" description="Disordered" evidence="1">
    <location>
        <begin position="140"/>
        <end position="162"/>
    </location>
</feature>
<dbReference type="SUPFAM" id="SSF50475">
    <property type="entry name" value="FMN-binding split barrel"/>
    <property type="match status" value="1"/>
</dbReference>